<accession>A0AAJ5C0U0</accession>
<evidence type="ECO:0000313" key="2">
    <source>
        <dbReference type="Proteomes" id="UP000215355"/>
    </source>
</evidence>
<dbReference type="AlphaFoldDB" id="A0AAJ5C0U0"/>
<name>A0AAJ5C0U0_9SPHI</name>
<dbReference type="KEGG" id="smiz:4412673_02443"/>
<reference evidence="1 2" key="1">
    <citation type="submission" date="2017-06" db="EMBL/GenBank/DDBJ databases">
        <authorList>
            <consortium name="Pathogen Informatics"/>
        </authorList>
    </citation>
    <scope>NUCLEOTIDE SEQUENCE [LARGE SCALE GENOMIC DNA]</scope>
    <source>
        <strain evidence="1 2">NCTC12149</strain>
    </source>
</reference>
<sequence length="33" mass="3822">MPSRTVGHFSFYPNCMYLCKGVNVMLLLTKLKE</sequence>
<gene>
    <name evidence="1" type="ORF">SAMEA4412673_02443</name>
</gene>
<proteinExistence type="predicted"/>
<dbReference type="Proteomes" id="UP000215355">
    <property type="component" value="Chromosome 1"/>
</dbReference>
<organism evidence="1 2">
    <name type="scientific">Sphingobacterium mizutaii</name>
    <dbReference type="NCBI Taxonomy" id="1010"/>
    <lineage>
        <taxon>Bacteria</taxon>
        <taxon>Pseudomonadati</taxon>
        <taxon>Bacteroidota</taxon>
        <taxon>Sphingobacteriia</taxon>
        <taxon>Sphingobacteriales</taxon>
        <taxon>Sphingobacteriaceae</taxon>
        <taxon>Sphingobacterium</taxon>
    </lineage>
</organism>
<protein>
    <submittedName>
        <fullName evidence="1">Uncharacterized protein</fullName>
    </submittedName>
</protein>
<evidence type="ECO:0000313" key="1">
    <source>
        <dbReference type="EMBL" id="SNV51552.1"/>
    </source>
</evidence>
<dbReference type="EMBL" id="LT906468">
    <property type="protein sequence ID" value="SNV51552.1"/>
    <property type="molecule type" value="Genomic_DNA"/>
</dbReference>